<feature type="binding site" evidence="2">
    <location>
        <position position="167"/>
    </location>
    <ligand>
        <name>Fe cation</name>
        <dbReference type="ChEBI" id="CHEBI:24875"/>
    </ligand>
</feature>
<feature type="region of interest" description="Disordered" evidence="3">
    <location>
        <begin position="1"/>
        <end position="26"/>
    </location>
</feature>
<dbReference type="GO" id="GO:0006412">
    <property type="term" value="P:translation"/>
    <property type="evidence" value="ECO:0007669"/>
    <property type="project" value="UniProtKB-UniRule"/>
</dbReference>
<gene>
    <name evidence="2 4" type="primary">def</name>
    <name evidence="4" type="ORF">FJY68_02235</name>
</gene>
<dbReference type="GO" id="GO:0046872">
    <property type="term" value="F:metal ion binding"/>
    <property type="evidence" value="ECO:0007669"/>
    <property type="project" value="UniProtKB-KW"/>
</dbReference>
<dbReference type="AlphaFoldDB" id="A0A937XGH0"/>
<evidence type="ECO:0000256" key="1">
    <source>
        <dbReference type="ARBA" id="ARBA00010759"/>
    </source>
</evidence>
<dbReference type="NCBIfam" id="TIGR00079">
    <property type="entry name" value="pept_deformyl"/>
    <property type="match status" value="1"/>
</dbReference>
<sequence length="199" mass="21983">MRTPNSRSTSQRSATSLAPKSSPAAKPAGVNRRVVLYGHRALRTKSRLIGELTSDLVKFLEDLKVSMLTQDGLGLAANQIAETVAAFAINPRAVDDDREPYCIINPEVVATEGLVEAEEGCLSLPGLFDFLPRPEFVRISGLNEELQPITVEGTRLLARALLHEIDHLNGVLFIDHLSESRRRMLGTKLKELEERERCA</sequence>
<dbReference type="PIRSF" id="PIRSF004749">
    <property type="entry name" value="Pep_def"/>
    <property type="match status" value="1"/>
</dbReference>
<dbReference type="SUPFAM" id="SSF56420">
    <property type="entry name" value="Peptide deformylase"/>
    <property type="match status" value="1"/>
</dbReference>
<dbReference type="Gene3D" id="3.90.45.10">
    <property type="entry name" value="Peptide deformylase"/>
    <property type="match status" value="1"/>
</dbReference>
<dbReference type="Pfam" id="PF01327">
    <property type="entry name" value="Pep_deformylase"/>
    <property type="match status" value="1"/>
</dbReference>
<proteinExistence type="inferred from homology"/>
<dbReference type="CDD" id="cd00487">
    <property type="entry name" value="Pep_deformylase"/>
    <property type="match status" value="1"/>
</dbReference>
<feature type="compositionally biased region" description="Polar residues" evidence="3">
    <location>
        <begin position="1"/>
        <end position="12"/>
    </location>
</feature>
<evidence type="ECO:0000256" key="3">
    <source>
        <dbReference type="SAM" id="MobiDB-lite"/>
    </source>
</evidence>
<feature type="active site" evidence="2">
    <location>
        <position position="164"/>
    </location>
</feature>
<comment type="caution">
    <text evidence="4">The sequence shown here is derived from an EMBL/GenBank/DDBJ whole genome shotgun (WGS) entry which is preliminary data.</text>
</comment>
<dbReference type="InterPro" id="IPR036821">
    <property type="entry name" value="Peptide_deformylase_sf"/>
</dbReference>
<reference evidence="4" key="1">
    <citation type="submission" date="2019-03" db="EMBL/GenBank/DDBJ databases">
        <title>Lake Tanganyika Metagenome-Assembled Genomes (MAGs).</title>
        <authorList>
            <person name="Tran P."/>
        </authorList>
    </citation>
    <scope>NUCLEOTIDE SEQUENCE</scope>
    <source>
        <strain evidence="4">K_DeepCast_150m_m2_040</strain>
    </source>
</reference>
<comment type="cofactor">
    <cofactor evidence="2">
        <name>Fe(2+)</name>
        <dbReference type="ChEBI" id="CHEBI:29033"/>
    </cofactor>
    <text evidence="2">Binds 1 Fe(2+) ion.</text>
</comment>
<keyword evidence="2" id="KW-0479">Metal-binding</keyword>
<dbReference type="HAMAP" id="MF_00163">
    <property type="entry name" value="Pep_deformylase"/>
    <property type="match status" value="1"/>
</dbReference>
<feature type="compositionally biased region" description="Low complexity" evidence="3">
    <location>
        <begin position="13"/>
        <end position="26"/>
    </location>
</feature>
<feature type="binding site" evidence="2">
    <location>
        <position position="163"/>
    </location>
    <ligand>
        <name>Fe cation</name>
        <dbReference type="ChEBI" id="CHEBI:24875"/>
    </ligand>
</feature>
<dbReference type="PRINTS" id="PR01576">
    <property type="entry name" value="PDEFORMYLASE"/>
</dbReference>
<dbReference type="PANTHER" id="PTHR10458:SF22">
    <property type="entry name" value="PEPTIDE DEFORMYLASE"/>
    <property type="match status" value="1"/>
</dbReference>
<evidence type="ECO:0000313" key="5">
    <source>
        <dbReference type="Proteomes" id="UP000779900"/>
    </source>
</evidence>
<keyword evidence="2 4" id="KW-0378">Hydrolase</keyword>
<accession>A0A937XGH0</accession>
<comment type="function">
    <text evidence="2">Removes the formyl group from the N-terminal Met of newly synthesized proteins. Requires at least a dipeptide for an efficient rate of reaction. N-terminal L-methionine is a prerequisite for activity but the enzyme has broad specificity at other positions.</text>
</comment>
<dbReference type="PANTHER" id="PTHR10458">
    <property type="entry name" value="PEPTIDE DEFORMYLASE"/>
    <property type="match status" value="1"/>
</dbReference>
<dbReference type="GO" id="GO:0042586">
    <property type="term" value="F:peptide deformylase activity"/>
    <property type="evidence" value="ECO:0007669"/>
    <property type="project" value="UniProtKB-UniRule"/>
</dbReference>
<evidence type="ECO:0000256" key="2">
    <source>
        <dbReference type="HAMAP-Rule" id="MF_00163"/>
    </source>
</evidence>
<organism evidence="4 5">
    <name type="scientific">candidate division WOR-3 bacterium</name>
    <dbReference type="NCBI Taxonomy" id="2052148"/>
    <lineage>
        <taxon>Bacteria</taxon>
        <taxon>Bacteria division WOR-3</taxon>
    </lineage>
</organism>
<keyword evidence="2" id="KW-0648">Protein biosynthesis</keyword>
<dbReference type="InterPro" id="IPR023635">
    <property type="entry name" value="Peptide_deformylase"/>
</dbReference>
<evidence type="ECO:0000313" key="4">
    <source>
        <dbReference type="EMBL" id="MBM3330655.1"/>
    </source>
</evidence>
<dbReference type="Proteomes" id="UP000779900">
    <property type="component" value="Unassembled WGS sequence"/>
</dbReference>
<name>A0A937XGH0_UNCW3</name>
<feature type="binding site" evidence="2">
    <location>
        <position position="121"/>
    </location>
    <ligand>
        <name>Fe cation</name>
        <dbReference type="ChEBI" id="CHEBI:24875"/>
    </ligand>
</feature>
<comment type="catalytic activity">
    <reaction evidence="2">
        <text>N-terminal N-formyl-L-methionyl-[peptide] + H2O = N-terminal L-methionyl-[peptide] + formate</text>
        <dbReference type="Rhea" id="RHEA:24420"/>
        <dbReference type="Rhea" id="RHEA-COMP:10639"/>
        <dbReference type="Rhea" id="RHEA-COMP:10640"/>
        <dbReference type="ChEBI" id="CHEBI:15377"/>
        <dbReference type="ChEBI" id="CHEBI:15740"/>
        <dbReference type="ChEBI" id="CHEBI:49298"/>
        <dbReference type="ChEBI" id="CHEBI:64731"/>
        <dbReference type="EC" id="3.5.1.88"/>
    </reaction>
</comment>
<dbReference type="NCBIfam" id="NF001159">
    <property type="entry name" value="PRK00150.1-3"/>
    <property type="match status" value="1"/>
</dbReference>
<dbReference type="EMBL" id="VGIR01000007">
    <property type="protein sequence ID" value="MBM3330655.1"/>
    <property type="molecule type" value="Genomic_DNA"/>
</dbReference>
<protein>
    <recommendedName>
        <fullName evidence="2">Peptide deformylase</fullName>
        <shortName evidence="2">PDF</shortName>
        <ecNumber evidence="2">3.5.1.88</ecNumber>
    </recommendedName>
    <alternativeName>
        <fullName evidence="2">Polypeptide deformylase</fullName>
    </alternativeName>
</protein>
<keyword evidence="2" id="KW-0408">Iron</keyword>
<comment type="similarity">
    <text evidence="1 2">Belongs to the polypeptide deformylase family.</text>
</comment>
<dbReference type="EC" id="3.5.1.88" evidence="2"/>